<gene>
    <name evidence="2" type="ORF">QYE76_003183</name>
</gene>
<reference evidence="2" key="1">
    <citation type="submission" date="2023-07" db="EMBL/GenBank/DDBJ databases">
        <title>A chromosome-level genome assembly of Lolium multiflorum.</title>
        <authorList>
            <person name="Chen Y."/>
            <person name="Copetti D."/>
            <person name="Kolliker R."/>
            <person name="Studer B."/>
        </authorList>
    </citation>
    <scope>NUCLEOTIDE SEQUENCE</scope>
    <source>
        <strain evidence="2">02402/16</strain>
        <tissue evidence="2">Leaf</tissue>
    </source>
</reference>
<keyword evidence="3" id="KW-1185">Reference proteome</keyword>
<dbReference type="PANTHER" id="PTHR46033:SF87">
    <property type="entry name" value="AMINOTRANSFERASE-LIKE PLANT MOBILE DOMAIN-CONTAINING PROTEIN"/>
    <property type="match status" value="1"/>
</dbReference>
<name>A0AAD8RPN5_LOLMU</name>
<dbReference type="AlphaFoldDB" id="A0AAD8RPN5"/>
<proteinExistence type="predicted"/>
<dbReference type="Proteomes" id="UP001231189">
    <property type="component" value="Unassembled WGS sequence"/>
</dbReference>
<dbReference type="PANTHER" id="PTHR46033">
    <property type="entry name" value="PROTEIN MAIN-LIKE 2"/>
    <property type="match status" value="1"/>
</dbReference>
<accession>A0AAD8RPN5</accession>
<protein>
    <recommendedName>
        <fullName evidence="1">Aminotransferase-like plant mobile domain-containing protein</fullName>
    </recommendedName>
</protein>
<feature type="domain" description="Aminotransferase-like plant mobile" evidence="1">
    <location>
        <begin position="1"/>
        <end position="100"/>
    </location>
</feature>
<evidence type="ECO:0000259" key="1">
    <source>
        <dbReference type="Pfam" id="PF10536"/>
    </source>
</evidence>
<dbReference type="Pfam" id="PF10536">
    <property type="entry name" value="PMD"/>
    <property type="match status" value="1"/>
</dbReference>
<dbReference type="GO" id="GO:0010073">
    <property type="term" value="P:meristem maintenance"/>
    <property type="evidence" value="ECO:0007669"/>
    <property type="project" value="InterPro"/>
</dbReference>
<dbReference type="InterPro" id="IPR044824">
    <property type="entry name" value="MAIN-like"/>
</dbReference>
<comment type="caution">
    <text evidence="2">The sequence shown here is derived from an EMBL/GenBank/DDBJ whole genome shotgun (WGS) entry which is preliminary data.</text>
</comment>
<evidence type="ECO:0000313" key="2">
    <source>
        <dbReference type="EMBL" id="KAK1628868.1"/>
    </source>
</evidence>
<sequence>MTPTLQDVSMILGLPIQGEPLCMNTASDRWCQQMEALIGMAPPEPGDKKDRARAGANFLWIRTNLGTCPEGANRDTIKTYTRVYLWYMLSRTHFADSGGKVLPIGVGSRRLLCWRTSGVGEARHLPISTDR</sequence>
<organism evidence="2 3">
    <name type="scientific">Lolium multiflorum</name>
    <name type="common">Italian ryegrass</name>
    <name type="synonym">Lolium perenne subsp. multiflorum</name>
    <dbReference type="NCBI Taxonomy" id="4521"/>
    <lineage>
        <taxon>Eukaryota</taxon>
        <taxon>Viridiplantae</taxon>
        <taxon>Streptophyta</taxon>
        <taxon>Embryophyta</taxon>
        <taxon>Tracheophyta</taxon>
        <taxon>Spermatophyta</taxon>
        <taxon>Magnoliopsida</taxon>
        <taxon>Liliopsida</taxon>
        <taxon>Poales</taxon>
        <taxon>Poaceae</taxon>
        <taxon>BOP clade</taxon>
        <taxon>Pooideae</taxon>
        <taxon>Poodae</taxon>
        <taxon>Poeae</taxon>
        <taxon>Poeae Chloroplast Group 2 (Poeae type)</taxon>
        <taxon>Loliodinae</taxon>
        <taxon>Loliinae</taxon>
        <taxon>Lolium</taxon>
    </lineage>
</organism>
<evidence type="ECO:0000313" key="3">
    <source>
        <dbReference type="Proteomes" id="UP001231189"/>
    </source>
</evidence>
<dbReference type="InterPro" id="IPR019557">
    <property type="entry name" value="AminoTfrase-like_pln_mobile"/>
</dbReference>
<dbReference type="EMBL" id="JAUUTY010000005">
    <property type="protein sequence ID" value="KAK1628868.1"/>
    <property type="molecule type" value="Genomic_DNA"/>
</dbReference>